<proteinExistence type="predicted"/>
<evidence type="ECO:0000256" key="1">
    <source>
        <dbReference type="ARBA" id="ARBA00001954"/>
    </source>
</evidence>
<evidence type="ECO:0000313" key="6">
    <source>
        <dbReference type="Proteomes" id="UP001596122"/>
    </source>
</evidence>
<dbReference type="EC" id="1.14.11.47" evidence="5"/>
<dbReference type="SUPFAM" id="SSF51197">
    <property type="entry name" value="Clavaminate synthase-like"/>
    <property type="match status" value="1"/>
</dbReference>
<dbReference type="SMART" id="SM00558">
    <property type="entry name" value="JmjC"/>
    <property type="match status" value="1"/>
</dbReference>
<feature type="domain" description="JmjC" evidence="4">
    <location>
        <begin position="91"/>
        <end position="240"/>
    </location>
</feature>
<evidence type="ECO:0000256" key="2">
    <source>
        <dbReference type="ARBA" id="ARBA00022723"/>
    </source>
</evidence>
<evidence type="ECO:0000313" key="5">
    <source>
        <dbReference type="EMBL" id="MFC5382576.1"/>
    </source>
</evidence>
<reference evidence="6" key="1">
    <citation type="journal article" date="2019" name="Int. J. Syst. Evol. Microbiol.">
        <title>The Global Catalogue of Microorganisms (GCM) 10K type strain sequencing project: providing services to taxonomists for standard genome sequencing and annotation.</title>
        <authorList>
            <consortium name="The Broad Institute Genomics Platform"/>
            <consortium name="The Broad Institute Genome Sequencing Center for Infectious Disease"/>
            <person name="Wu L."/>
            <person name="Ma J."/>
        </authorList>
    </citation>
    <scope>NUCLEOTIDE SEQUENCE [LARGE SCALE GENOMIC DNA]</scope>
    <source>
        <strain evidence="6">CCUG 43114</strain>
    </source>
</reference>
<dbReference type="Proteomes" id="UP001596122">
    <property type="component" value="Unassembled WGS sequence"/>
</dbReference>
<keyword evidence="2" id="KW-0479">Metal-binding</keyword>
<dbReference type="PANTHER" id="PTHR13096:SF9">
    <property type="entry name" value="BIFUNCTIONAL LYSINE-SPECIFIC DEMETHYLASE AND HISTIDYL-HYDROXYLASE"/>
    <property type="match status" value="1"/>
</dbReference>
<dbReference type="GO" id="GO:0016491">
    <property type="term" value="F:oxidoreductase activity"/>
    <property type="evidence" value="ECO:0007669"/>
    <property type="project" value="UniProtKB-KW"/>
</dbReference>
<evidence type="ECO:0000259" key="4">
    <source>
        <dbReference type="PROSITE" id="PS51184"/>
    </source>
</evidence>
<dbReference type="InterPro" id="IPR003347">
    <property type="entry name" value="JmjC_dom"/>
</dbReference>
<comment type="cofactor">
    <cofactor evidence="1">
        <name>Fe(2+)</name>
        <dbReference type="ChEBI" id="CHEBI:29033"/>
    </cofactor>
</comment>
<keyword evidence="6" id="KW-1185">Reference proteome</keyword>
<keyword evidence="3" id="KW-0408">Iron</keyword>
<dbReference type="InterPro" id="IPR039994">
    <property type="entry name" value="NO66-like"/>
</dbReference>
<name>A0ABW0GUM0_9MICO</name>
<evidence type="ECO:0000256" key="3">
    <source>
        <dbReference type="ARBA" id="ARBA00023004"/>
    </source>
</evidence>
<dbReference type="PANTHER" id="PTHR13096">
    <property type="entry name" value="MINA53 MYC INDUCED NUCLEAR ANTIGEN"/>
    <property type="match status" value="1"/>
</dbReference>
<protein>
    <submittedName>
        <fullName evidence="5">Cupin domain-containing protein</fullName>
        <ecNumber evidence="5">1.14.11.47</ecNumber>
    </submittedName>
</protein>
<dbReference type="RefSeq" id="WP_340270217.1">
    <property type="nucleotide sequence ID" value="NZ_JBBEOG010000006.1"/>
</dbReference>
<dbReference type="Gene3D" id="2.60.120.650">
    <property type="entry name" value="Cupin"/>
    <property type="match status" value="1"/>
</dbReference>
<dbReference type="Pfam" id="PF08007">
    <property type="entry name" value="JmjC_2"/>
    <property type="match status" value="1"/>
</dbReference>
<comment type="caution">
    <text evidence="5">The sequence shown here is derived from an EMBL/GenBank/DDBJ whole genome shotgun (WGS) entry which is preliminary data.</text>
</comment>
<keyword evidence="5" id="KW-0560">Oxidoreductase</keyword>
<organism evidence="5 6">
    <name type="scientific">Aquipuribacter nitratireducens</name>
    <dbReference type="NCBI Taxonomy" id="650104"/>
    <lineage>
        <taxon>Bacteria</taxon>
        <taxon>Bacillati</taxon>
        <taxon>Actinomycetota</taxon>
        <taxon>Actinomycetes</taxon>
        <taxon>Micrococcales</taxon>
        <taxon>Intrasporangiaceae</taxon>
        <taxon>Aquipuribacter</taxon>
    </lineage>
</organism>
<accession>A0ABW0GUM0</accession>
<dbReference type="PROSITE" id="PS51184">
    <property type="entry name" value="JMJC"/>
    <property type="match status" value="1"/>
</dbReference>
<gene>
    <name evidence="5" type="ORF">ACFPJ6_17570</name>
</gene>
<dbReference type="EMBL" id="JBHSLD010000028">
    <property type="protein sequence ID" value="MFC5382576.1"/>
    <property type="molecule type" value="Genomic_DNA"/>
</dbReference>
<sequence length="394" mass="42003">MPVGEFAERVWARVPSLSSAADLPRDFTDLLDLADVDRLLSEQGLRTPFLRLAKDGQVVPEWRWTGGGGVGAGIADQVRDDRVAELFADGATVVLQALHRTHAPLVRFAADLAADLGHPVQVNAYVTPPQNQGFASHYDVHDVFVLQVAGEKRWRLHAPVVTDPLRDDPWTDHRADVEARAAEAPYLEAVLRPGDALYLPRGWLHAATALGDVSAHLTVGVHVRTRAALVEELARLVLDDPALRSTLPLGTDLTAPDALAPHLDATVDALVSRLRTVDPAALADRLTGPVLSGNRPAPLAPLAQAAAVRTTDAATRVRLRPGLRHVLREDTDEVVVVTGDRRLAVPARAGDAVRTLLSGATVSAAGLPGLGVDDAVDLVRRLLRDGLVVPAPPA</sequence>